<keyword evidence="6" id="KW-0805">Transcription regulation</keyword>
<evidence type="ECO:0000256" key="2">
    <source>
        <dbReference type="ARBA" id="ARBA00007871"/>
    </source>
</evidence>
<dbReference type="SMART" id="SM00529">
    <property type="entry name" value="HTH_DTXR"/>
    <property type="match status" value="1"/>
</dbReference>
<gene>
    <name evidence="13" type="ORF">ACFQ0P_05140</name>
</gene>
<keyword evidence="8" id="KW-0010">Activator</keyword>
<keyword evidence="10" id="KW-0464">Manganese</keyword>
<accession>A0ABW3AG53</accession>
<dbReference type="SUPFAM" id="SSF46785">
    <property type="entry name" value="Winged helix' DNA-binding domain"/>
    <property type="match status" value="1"/>
</dbReference>
<dbReference type="PANTHER" id="PTHR33238:SF11">
    <property type="entry name" value="TRANSCRIPTIONAL REGULATOR MNTR"/>
    <property type="match status" value="1"/>
</dbReference>
<evidence type="ECO:0000256" key="7">
    <source>
        <dbReference type="ARBA" id="ARBA00023125"/>
    </source>
</evidence>
<organism evidence="13 14">
    <name type="scientific">Microbacterium insulae</name>
    <dbReference type="NCBI Taxonomy" id="483014"/>
    <lineage>
        <taxon>Bacteria</taxon>
        <taxon>Bacillati</taxon>
        <taxon>Actinomycetota</taxon>
        <taxon>Actinomycetes</taxon>
        <taxon>Micrococcales</taxon>
        <taxon>Microbacteriaceae</taxon>
        <taxon>Microbacterium</taxon>
    </lineage>
</organism>
<comment type="subunit">
    <text evidence="3">Homodimer.</text>
</comment>
<dbReference type="InterPro" id="IPR022687">
    <property type="entry name" value="HTH_DTXR"/>
</dbReference>
<dbReference type="InterPro" id="IPR007167">
    <property type="entry name" value="Fe-transptr_FeoA-like"/>
</dbReference>
<dbReference type="InterPro" id="IPR036421">
    <property type="entry name" value="Fe_dep_repressor_sf"/>
</dbReference>
<keyword evidence="14" id="KW-1185">Reference proteome</keyword>
<comment type="similarity">
    <text evidence="2">Belongs to the DtxR/MntR family.</text>
</comment>
<dbReference type="Proteomes" id="UP001597055">
    <property type="component" value="Unassembled WGS sequence"/>
</dbReference>
<dbReference type="Pfam" id="PF02742">
    <property type="entry name" value="Fe_dep_repr_C"/>
    <property type="match status" value="1"/>
</dbReference>
<dbReference type="Pfam" id="PF01325">
    <property type="entry name" value="Fe_dep_repress"/>
    <property type="match status" value="1"/>
</dbReference>
<dbReference type="Gene3D" id="1.10.10.10">
    <property type="entry name" value="Winged helix-like DNA-binding domain superfamily/Winged helix DNA-binding domain"/>
    <property type="match status" value="1"/>
</dbReference>
<dbReference type="RefSeq" id="WP_204981026.1">
    <property type="nucleotide sequence ID" value="NZ_JBHTII010000001.1"/>
</dbReference>
<dbReference type="InterPro" id="IPR050536">
    <property type="entry name" value="DtxR_MntR_Metal-Reg"/>
</dbReference>
<evidence type="ECO:0000256" key="8">
    <source>
        <dbReference type="ARBA" id="ARBA00023159"/>
    </source>
</evidence>
<evidence type="ECO:0000256" key="9">
    <source>
        <dbReference type="ARBA" id="ARBA00023163"/>
    </source>
</evidence>
<evidence type="ECO:0000256" key="6">
    <source>
        <dbReference type="ARBA" id="ARBA00023015"/>
    </source>
</evidence>
<evidence type="ECO:0000313" key="14">
    <source>
        <dbReference type="Proteomes" id="UP001597055"/>
    </source>
</evidence>
<evidence type="ECO:0000256" key="1">
    <source>
        <dbReference type="ARBA" id="ARBA00004496"/>
    </source>
</evidence>
<evidence type="ECO:0000256" key="3">
    <source>
        <dbReference type="ARBA" id="ARBA00011738"/>
    </source>
</evidence>
<comment type="subcellular location">
    <subcellularLocation>
        <location evidence="1">Cytoplasm</location>
    </subcellularLocation>
</comment>
<dbReference type="InterPro" id="IPR022689">
    <property type="entry name" value="Iron_dep_repressor"/>
</dbReference>
<feature type="domain" description="HTH dtxR-type" evidence="12">
    <location>
        <begin position="1"/>
        <end position="64"/>
    </location>
</feature>
<dbReference type="InterPro" id="IPR001367">
    <property type="entry name" value="Fe_dep_repressor"/>
</dbReference>
<comment type="caution">
    <text evidence="13">The sequence shown here is derived from an EMBL/GenBank/DDBJ whole genome shotgun (WGS) entry which is preliminary data.</text>
</comment>
<protein>
    <recommendedName>
        <fullName evidence="11">Manganese transport regulator</fullName>
    </recommendedName>
</protein>
<keyword evidence="7" id="KW-0238">DNA-binding</keyword>
<keyword evidence="5" id="KW-0678">Repressor</keyword>
<evidence type="ECO:0000256" key="5">
    <source>
        <dbReference type="ARBA" id="ARBA00022491"/>
    </source>
</evidence>
<sequence>MPSPAVDDYLKTIYHHTEWQTERITPSNLAAELGLAPSSVTEMVQKLAAQGLVTHRPYGPIALSDEGERRAAAIIRRHRLIETWLVREFGYAWDEVHDEAEVLEHAISDRLLERIDERLGRPRFDPHGDAIPDAAGRVHREPFVLLAAAAPGHVGRVLRVSDRDAELLRAVEAAGVAVGAEATVTDAGTLRIGGSDVALPEAAATAVWLTA</sequence>
<dbReference type="SUPFAM" id="SSF50037">
    <property type="entry name" value="C-terminal domain of transcriptional repressors"/>
    <property type="match status" value="1"/>
</dbReference>
<dbReference type="SMART" id="SM00899">
    <property type="entry name" value="FeoA"/>
    <property type="match status" value="1"/>
</dbReference>
<dbReference type="Pfam" id="PF04023">
    <property type="entry name" value="FeoA"/>
    <property type="match status" value="1"/>
</dbReference>
<reference evidence="14" key="1">
    <citation type="journal article" date="2019" name="Int. J. Syst. Evol. Microbiol.">
        <title>The Global Catalogue of Microorganisms (GCM) 10K type strain sequencing project: providing services to taxonomists for standard genome sequencing and annotation.</title>
        <authorList>
            <consortium name="The Broad Institute Genomics Platform"/>
            <consortium name="The Broad Institute Genome Sequencing Center for Infectious Disease"/>
            <person name="Wu L."/>
            <person name="Ma J."/>
        </authorList>
    </citation>
    <scope>NUCLEOTIDE SEQUENCE [LARGE SCALE GENOMIC DNA]</scope>
    <source>
        <strain evidence="14">CCUG 54523</strain>
    </source>
</reference>
<evidence type="ECO:0000256" key="10">
    <source>
        <dbReference type="ARBA" id="ARBA00023211"/>
    </source>
</evidence>
<proteinExistence type="inferred from homology"/>
<dbReference type="InterPro" id="IPR036390">
    <property type="entry name" value="WH_DNA-bd_sf"/>
</dbReference>
<evidence type="ECO:0000259" key="12">
    <source>
        <dbReference type="PROSITE" id="PS50944"/>
    </source>
</evidence>
<dbReference type="EMBL" id="JBHTII010000001">
    <property type="protein sequence ID" value="MFD0789774.1"/>
    <property type="molecule type" value="Genomic_DNA"/>
</dbReference>
<evidence type="ECO:0000256" key="11">
    <source>
        <dbReference type="ARBA" id="ARBA00032593"/>
    </source>
</evidence>
<dbReference type="PROSITE" id="PS50944">
    <property type="entry name" value="HTH_DTXR"/>
    <property type="match status" value="1"/>
</dbReference>
<dbReference type="InterPro" id="IPR008988">
    <property type="entry name" value="Transcriptional_repressor_C"/>
</dbReference>
<evidence type="ECO:0000313" key="13">
    <source>
        <dbReference type="EMBL" id="MFD0789774.1"/>
    </source>
</evidence>
<dbReference type="PANTHER" id="PTHR33238">
    <property type="entry name" value="IRON (METAL) DEPENDENT REPRESSOR, DTXR FAMILY"/>
    <property type="match status" value="1"/>
</dbReference>
<keyword evidence="9" id="KW-0804">Transcription</keyword>
<keyword evidence="4" id="KW-0963">Cytoplasm</keyword>
<evidence type="ECO:0000256" key="4">
    <source>
        <dbReference type="ARBA" id="ARBA00022490"/>
    </source>
</evidence>
<dbReference type="InterPro" id="IPR036388">
    <property type="entry name" value="WH-like_DNA-bd_sf"/>
</dbReference>
<name>A0ABW3AG53_9MICO</name>
<dbReference type="SUPFAM" id="SSF47979">
    <property type="entry name" value="Iron-dependent repressor protein, dimerization domain"/>
    <property type="match status" value="1"/>
</dbReference>
<dbReference type="Gene3D" id="1.10.60.10">
    <property type="entry name" value="Iron dependent repressor, metal binding and dimerisation domain"/>
    <property type="match status" value="1"/>
</dbReference>